<feature type="region of interest" description="Disordered" evidence="1">
    <location>
        <begin position="27"/>
        <end position="54"/>
    </location>
</feature>
<accession>A0AAD6J2F7</accession>
<feature type="compositionally biased region" description="Low complexity" evidence="1">
    <location>
        <begin position="367"/>
        <end position="377"/>
    </location>
</feature>
<feature type="compositionally biased region" description="Low complexity" evidence="1">
    <location>
        <begin position="406"/>
        <end position="416"/>
    </location>
</feature>
<feature type="compositionally biased region" description="Acidic residues" evidence="1">
    <location>
        <begin position="494"/>
        <end position="504"/>
    </location>
</feature>
<feature type="compositionally biased region" description="Basic and acidic residues" evidence="1">
    <location>
        <begin position="108"/>
        <end position="124"/>
    </location>
</feature>
<feature type="compositionally biased region" description="Low complexity" evidence="1">
    <location>
        <begin position="438"/>
        <end position="447"/>
    </location>
</feature>
<evidence type="ECO:0000256" key="2">
    <source>
        <dbReference type="SAM" id="SignalP"/>
    </source>
</evidence>
<feature type="region of interest" description="Disordered" evidence="1">
    <location>
        <begin position="91"/>
        <end position="124"/>
    </location>
</feature>
<name>A0AAD6J2F7_DREDA</name>
<gene>
    <name evidence="3" type="ORF">Dda_1724</name>
</gene>
<feature type="chain" id="PRO_5042207595" evidence="2">
    <location>
        <begin position="31"/>
        <end position="559"/>
    </location>
</feature>
<keyword evidence="4" id="KW-1185">Reference proteome</keyword>
<feature type="signal peptide" evidence="2">
    <location>
        <begin position="1"/>
        <end position="30"/>
    </location>
</feature>
<feature type="region of interest" description="Disordered" evidence="1">
    <location>
        <begin position="219"/>
        <end position="516"/>
    </location>
</feature>
<organism evidence="3 4">
    <name type="scientific">Drechslerella dactyloides</name>
    <name type="common">Nematode-trapping fungus</name>
    <name type="synonym">Arthrobotrys dactyloides</name>
    <dbReference type="NCBI Taxonomy" id="74499"/>
    <lineage>
        <taxon>Eukaryota</taxon>
        <taxon>Fungi</taxon>
        <taxon>Dikarya</taxon>
        <taxon>Ascomycota</taxon>
        <taxon>Pezizomycotina</taxon>
        <taxon>Orbiliomycetes</taxon>
        <taxon>Orbiliales</taxon>
        <taxon>Orbiliaceae</taxon>
        <taxon>Drechslerella</taxon>
    </lineage>
</organism>
<feature type="compositionally biased region" description="Acidic residues" evidence="1">
    <location>
        <begin position="463"/>
        <end position="476"/>
    </location>
</feature>
<dbReference type="EMBL" id="JAQGDS010000002">
    <property type="protein sequence ID" value="KAJ6263163.1"/>
    <property type="molecule type" value="Genomic_DNA"/>
</dbReference>
<keyword evidence="2" id="KW-0732">Signal</keyword>
<feature type="compositionally biased region" description="Polar residues" evidence="1">
    <location>
        <begin position="477"/>
        <end position="487"/>
    </location>
</feature>
<evidence type="ECO:0000313" key="3">
    <source>
        <dbReference type="EMBL" id="KAJ6263163.1"/>
    </source>
</evidence>
<dbReference type="AlphaFoldDB" id="A0AAD6J2F7"/>
<evidence type="ECO:0000256" key="1">
    <source>
        <dbReference type="SAM" id="MobiDB-lite"/>
    </source>
</evidence>
<feature type="compositionally biased region" description="Acidic residues" evidence="1">
    <location>
        <begin position="221"/>
        <end position="231"/>
    </location>
</feature>
<feature type="compositionally biased region" description="Polar residues" evidence="1">
    <location>
        <begin position="350"/>
        <end position="361"/>
    </location>
</feature>
<evidence type="ECO:0000313" key="4">
    <source>
        <dbReference type="Proteomes" id="UP001221413"/>
    </source>
</evidence>
<proteinExistence type="predicted"/>
<dbReference type="Proteomes" id="UP001221413">
    <property type="component" value="Unassembled WGS sequence"/>
</dbReference>
<feature type="compositionally biased region" description="Basic residues" evidence="1">
    <location>
        <begin position="339"/>
        <end position="348"/>
    </location>
</feature>
<sequence>MQRPSRPQTAGPRRRSLVWVLVLVLPPGLPSTVPPSATRTKPGAPPFQIDTLSPSIATTPLRTPRGVQDHQFHPKFELKMDPQLKSTVESVSISRSGPIARSGSNSRAGDKLEHTTSPRASCGEHRSKTLTIDGLNFPPRERRRRLAKYGVDEPDQRMFTGYEISEIVRLHEEEDAGFFLIASLLDKDERAVTQAYYEQTLYSETPPHIIDVETYKTGEGEIGENSEDEAAKEEAKENRASSLANAGRPAALSSGRAVTMKRNSAKSKVGQASHDGPTRSTSDGKCRRHNSTANLPSPTTPADLRLPLDHSNLASDIAHPTHPSAPSQIFKNDEMARSSRSRAAHRKPTASPTTPESNCRQTRAAKRAASSSTSSLSGDVDGGNKAAHRSKRLKEDVAEDAASVHSDSLSELSDPPSDLDMDTEMTTPPALPEGGEGTAETEANEAPVQSTQMPRKVVRFAGLDDDDDDDELEDMENTTANTSSNGGATAPDSMDTDAADESGEEPSTAAEPTVEELDRLIFGARPQRLLSMEEISRFIDPRYLRRFNPALRVPAKKKS</sequence>
<reference evidence="3" key="1">
    <citation type="submission" date="2023-01" db="EMBL/GenBank/DDBJ databases">
        <title>The chitinases involved in constricting ring structure development in the nematode-trapping fungus Drechslerella dactyloides.</title>
        <authorList>
            <person name="Wang R."/>
            <person name="Zhang L."/>
            <person name="Tang P."/>
            <person name="Li S."/>
            <person name="Liang L."/>
        </authorList>
    </citation>
    <scope>NUCLEOTIDE SEQUENCE</scope>
    <source>
        <strain evidence="3">YMF1.00031</strain>
    </source>
</reference>
<comment type="caution">
    <text evidence="3">The sequence shown here is derived from an EMBL/GenBank/DDBJ whole genome shotgun (WGS) entry which is preliminary data.</text>
</comment>
<protein>
    <submittedName>
        <fullName evidence="3">Uncharacterized protein</fullName>
    </submittedName>
</protein>